<keyword evidence="8" id="KW-1185">Reference proteome</keyword>
<dbReference type="SMART" id="SM00448">
    <property type="entry name" value="REC"/>
    <property type="match status" value="1"/>
</dbReference>
<evidence type="ECO:0000256" key="2">
    <source>
        <dbReference type="PROSITE-ProRule" id="PRU00169"/>
    </source>
</evidence>
<feature type="domain" description="Histidine kinase" evidence="4">
    <location>
        <begin position="1032"/>
        <end position="1309"/>
    </location>
</feature>
<dbReference type="InterPro" id="IPR001789">
    <property type="entry name" value="Sig_transdc_resp-reg_receiver"/>
</dbReference>
<dbReference type="InterPro" id="IPR004358">
    <property type="entry name" value="Sig_transdc_His_kin-like_C"/>
</dbReference>
<dbReference type="Pfam" id="PF00072">
    <property type="entry name" value="Response_reg"/>
    <property type="match status" value="1"/>
</dbReference>
<accession>A0AA43QPM1</accession>
<dbReference type="InterPro" id="IPR011006">
    <property type="entry name" value="CheY-like_superfamily"/>
</dbReference>
<dbReference type="InterPro" id="IPR050956">
    <property type="entry name" value="2C_system_His_kinase"/>
</dbReference>
<dbReference type="Pfam" id="PF08448">
    <property type="entry name" value="PAS_4"/>
    <property type="match status" value="1"/>
</dbReference>
<dbReference type="SUPFAM" id="SSF55785">
    <property type="entry name" value="PYP-like sensor domain (PAS domain)"/>
    <property type="match status" value="1"/>
</dbReference>
<comment type="caution">
    <text evidence="7">The sequence shown here is derived from an EMBL/GenBank/DDBJ whole genome shotgun (WGS) entry which is preliminary data.</text>
</comment>
<dbReference type="InterPro" id="IPR000700">
    <property type="entry name" value="PAS-assoc_C"/>
</dbReference>
<feature type="compositionally biased region" description="Low complexity" evidence="3">
    <location>
        <begin position="227"/>
        <end position="244"/>
    </location>
</feature>
<dbReference type="SUPFAM" id="SSF52172">
    <property type="entry name" value="CheY-like"/>
    <property type="match status" value="1"/>
</dbReference>
<proteinExistence type="predicted"/>
<keyword evidence="1 2" id="KW-0597">Phosphoprotein</keyword>
<feature type="domain" description="Response regulatory" evidence="5">
    <location>
        <begin position="1343"/>
        <end position="1477"/>
    </location>
</feature>
<dbReference type="InterPro" id="IPR005467">
    <property type="entry name" value="His_kinase_dom"/>
</dbReference>
<dbReference type="EMBL" id="JAPUFD010000011">
    <property type="protein sequence ID" value="MDI1490326.1"/>
    <property type="molecule type" value="Genomic_DNA"/>
</dbReference>
<dbReference type="SUPFAM" id="SSF47384">
    <property type="entry name" value="Homodimeric domain of signal transducing histidine kinase"/>
    <property type="match status" value="1"/>
</dbReference>
<dbReference type="CDD" id="cd00082">
    <property type="entry name" value="HisKA"/>
    <property type="match status" value="1"/>
</dbReference>
<dbReference type="Pfam" id="PF00512">
    <property type="entry name" value="HisKA"/>
    <property type="match status" value="1"/>
</dbReference>
<dbReference type="Proteomes" id="UP001161017">
    <property type="component" value="Unassembled WGS sequence"/>
</dbReference>
<dbReference type="InterPro" id="IPR003661">
    <property type="entry name" value="HisK_dim/P_dom"/>
</dbReference>
<dbReference type="PRINTS" id="PR00344">
    <property type="entry name" value="BCTRLSENSOR"/>
</dbReference>
<evidence type="ECO:0000259" key="5">
    <source>
        <dbReference type="PROSITE" id="PS50110"/>
    </source>
</evidence>
<dbReference type="InterPro" id="IPR035965">
    <property type="entry name" value="PAS-like_dom_sf"/>
</dbReference>
<evidence type="ECO:0000256" key="1">
    <source>
        <dbReference type="ARBA" id="ARBA00022553"/>
    </source>
</evidence>
<dbReference type="PROSITE" id="PS50109">
    <property type="entry name" value="HIS_KIN"/>
    <property type="match status" value="1"/>
</dbReference>
<dbReference type="PROSITE" id="PS50113">
    <property type="entry name" value="PAC"/>
    <property type="match status" value="1"/>
</dbReference>
<dbReference type="InterPro" id="IPR058846">
    <property type="entry name" value="PAS-like"/>
</dbReference>
<evidence type="ECO:0000313" key="7">
    <source>
        <dbReference type="EMBL" id="MDI1490326.1"/>
    </source>
</evidence>
<dbReference type="PROSITE" id="PS50110">
    <property type="entry name" value="RESPONSE_REGULATORY"/>
    <property type="match status" value="1"/>
</dbReference>
<dbReference type="InterPro" id="IPR000014">
    <property type="entry name" value="PAS"/>
</dbReference>
<dbReference type="SMART" id="SM00387">
    <property type="entry name" value="HATPase_c"/>
    <property type="match status" value="1"/>
</dbReference>
<feature type="compositionally biased region" description="Low complexity" evidence="3">
    <location>
        <begin position="111"/>
        <end position="121"/>
    </location>
</feature>
<feature type="compositionally biased region" description="Low complexity" evidence="3">
    <location>
        <begin position="22"/>
        <end position="64"/>
    </location>
</feature>
<dbReference type="SMART" id="SM00388">
    <property type="entry name" value="HisKA"/>
    <property type="match status" value="1"/>
</dbReference>
<dbReference type="Pfam" id="PF02518">
    <property type="entry name" value="HATPase_c"/>
    <property type="match status" value="1"/>
</dbReference>
<dbReference type="NCBIfam" id="TIGR00229">
    <property type="entry name" value="sensory_box"/>
    <property type="match status" value="1"/>
</dbReference>
<dbReference type="Gene3D" id="3.30.565.10">
    <property type="entry name" value="Histidine kinase-like ATPase, C-terminal domain"/>
    <property type="match status" value="1"/>
</dbReference>
<evidence type="ECO:0000259" key="4">
    <source>
        <dbReference type="PROSITE" id="PS50109"/>
    </source>
</evidence>
<dbReference type="CDD" id="cd17546">
    <property type="entry name" value="REC_hyHK_CKI1_RcsC-like"/>
    <property type="match status" value="1"/>
</dbReference>
<gene>
    <name evidence="7" type="ORF">OHK93_001526</name>
</gene>
<dbReference type="Gene3D" id="1.10.287.130">
    <property type="match status" value="1"/>
</dbReference>
<feature type="compositionally biased region" description="Basic and acidic residues" evidence="3">
    <location>
        <begin position="66"/>
        <end position="82"/>
    </location>
</feature>
<sequence length="1485" mass="164093">MNTSQPIVAVPNQKSSCEDAESSSSSIGRPSASSSNFTSHSSLLPSPTSTAVTNSSSYSNNASTRQSEHAEHADHAKVDRWDSVPPSETPQLNEINHSSVAPAPGAKRTRSTVSPHQTSTSTPPPGKRLHRRHRSRGELHSSSPHKASRDSDSSSPLFFSHYKQERPQLPHRFSSAEAGARMLSGVMKEDIVGQKTIQLARGSMSHSSPSRPSAVRTPSGSGRNFVGLTGKSLSSSSGSPKTPGASLLSQIGLLEVCEQDDTPTFIVDLNDPTNYEPGPLKYIMANSALRAVPGLLDAITGHTSTDSTSLTSNIPFSDFKAWTTSYVRNGESLDVIMPSFTYVGSSWKCITLRSRIRIFKASVSSTSIGIGSNAPSFGLPSASSISKEAKSVSGTPEAADVGTQDYFGSVPTSRPLHSRTQSSDISKSRSRKPPQKTPQKSKIDRLAQDEKDFSPIPHTPSPLTIGEHESTLKTTDSMHIDQVNAEQENSPGFFDWTRMPTSPNMPPHVRFTRSVDWASTPLGPMDSWDSDLRAICNQIMVSPHPCAVYWGPEYVAIYNEPYTLIAGEKHPRLMGQCYPQAWQEIWENVKDTFSKAMYDGEGTSREEDMLFISRGAGSNLEETYFSWSIIPLIGKDGSVAGLFNPAFEKTRLKVAERRLITLHEVGKSLASAREQKSFWSDLLQSLKTNDKDVPFALLYSVTEEMDSDSQSSIYSSFGAAKQCLLEGTIGVPEGHPAAPPSIDLRNGTHYFAQVFRKAMQKENAPTYFFAKDGSLDTELLEGIDWQGFGDPCTAIVCCPVQINQGEQTLGFVVMGLNPRRPTNDNDYGIWAELLTQALSSSIASVYLFEEEIAKGRRAARAAAFQQVELSEQLKVTTKQAIEMERKFTRLFETNPVGLFIADSTGCIQNCNEKWYSIAQVSEIELRSGQWMKIIMQEDQSRFNKMWTDCVEKAVVLDTEIRFKRSWVDQNGNQAETWVLAQGFPEKDDEGNVKAIYGSVTDISQQKWAEHFEKRRMEDALETKRQQENFIDMTSHEMRNPLSALMQCAEEVASIFKALSEWQAAGGLGKVPVEDILRNLDNGAESSNVIITCAHHQLRIISDVLTLSKLDSKMLQITPASTDPELTVRRSLKMFEAEMRVKDMDMSFAVDKSYRELSVKWVNMDPSRLIQVLMNLTTNSIKFTDGDIRRISITLGASVGEVDSYGGVTFFPVRESRTDLTARCDEWGVGHHVYIHFSVSDTGRGLTDDEQALLFQRFSQANPRTHITYGGSGLGLFICRELTEQMGGKIGVSSTYGQGSTFAFYVKARRTTTVPESHERVSELAKQYSRLGPPATRPDREKLHILVVEDNLVNQKVLSRQLRNTGAIVSVANHGGECLQSLHQTSFWRAAHQGKGPINKVDVVLMDQEMPVMDGLTCTKEIRELERKGDLVGHVPVIAVTANARDEQINTAMGAGMDDHVAKPFQVYDILPKIEFLKKKFPAPAL</sequence>
<dbReference type="InterPro" id="IPR013656">
    <property type="entry name" value="PAS_4"/>
</dbReference>
<dbReference type="InterPro" id="IPR036097">
    <property type="entry name" value="HisK_dim/P_sf"/>
</dbReference>
<reference evidence="7" key="1">
    <citation type="journal article" date="2023" name="Genome Biol. Evol.">
        <title>First Whole Genome Sequence and Flow Cytometry Genome Size Data for the Lichen-Forming Fungus Ramalina farinacea (Ascomycota).</title>
        <authorList>
            <person name="Llewellyn T."/>
            <person name="Mian S."/>
            <person name="Hill R."/>
            <person name="Leitch I.J."/>
            <person name="Gaya E."/>
        </authorList>
    </citation>
    <scope>NUCLEOTIDE SEQUENCE</scope>
    <source>
        <strain evidence="7">LIQ254RAFAR</strain>
    </source>
</reference>
<feature type="region of interest" description="Disordered" evidence="3">
    <location>
        <begin position="200"/>
        <end position="244"/>
    </location>
</feature>
<evidence type="ECO:0000256" key="3">
    <source>
        <dbReference type="SAM" id="MobiDB-lite"/>
    </source>
</evidence>
<name>A0AA43QPM1_9LECA</name>
<feature type="compositionally biased region" description="Polar residues" evidence="3">
    <location>
        <begin position="89"/>
        <end position="99"/>
    </location>
</feature>
<feature type="compositionally biased region" description="Basic and acidic residues" evidence="3">
    <location>
        <begin position="441"/>
        <end position="453"/>
    </location>
</feature>
<feature type="domain" description="PAC" evidence="6">
    <location>
        <begin position="956"/>
        <end position="1014"/>
    </location>
</feature>
<dbReference type="Gene3D" id="3.40.50.2300">
    <property type="match status" value="1"/>
</dbReference>
<dbReference type="PANTHER" id="PTHR43719:SF30">
    <property type="entry name" value="TWO-COMPONENT SYSTEM RESPONSE REGULATOR"/>
    <property type="match status" value="1"/>
</dbReference>
<feature type="modified residue" description="4-aspartylphosphate" evidence="2">
    <location>
        <position position="1406"/>
    </location>
</feature>
<dbReference type="CDD" id="cd16922">
    <property type="entry name" value="HATPase_EvgS-ArcB-TorS-like"/>
    <property type="match status" value="1"/>
</dbReference>
<dbReference type="InterPro" id="IPR003594">
    <property type="entry name" value="HATPase_dom"/>
</dbReference>
<dbReference type="GO" id="GO:0000155">
    <property type="term" value="F:phosphorelay sensor kinase activity"/>
    <property type="evidence" value="ECO:0007669"/>
    <property type="project" value="InterPro"/>
</dbReference>
<dbReference type="PANTHER" id="PTHR43719">
    <property type="entry name" value="TWO-COMPONENT HISTIDINE KINASE"/>
    <property type="match status" value="1"/>
</dbReference>
<evidence type="ECO:0000259" key="6">
    <source>
        <dbReference type="PROSITE" id="PS50113"/>
    </source>
</evidence>
<dbReference type="SUPFAM" id="SSF55874">
    <property type="entry name" value="ATPase domain of HSP90 chaperone/DNA topoisomerase II/histidine kinase"/>
    <property type="match status" value="1"/>
</dbReference>
<dbReference type="CDD" id="cd00130">
    <property type="entry name" value="PAS"/>
    <property type="match status" value="1"/>
</dbReference>
<dbReference type="InterPro" id="IPR036890">
    <property type="entry name" value="HATPase_C_sf"/>
</dbReference>
<feature type="region of interest" description="Disordered" evidence="3">
    <location>
        <begin position="1"/>
        <end position="158"/>
    </location>
</feature>
<feature type="region of interest" description="Disordered" evidence="3">
    <location>
        <begin position="388"/>
        <end position="466"/>
    </location>
</feature>
<dbReference type="Gene3D" id="3.30.450.20">
    <property type="entry name" value="PAS domain"/>
    <property type="match status" value="2"/>
</dbReference>
<dbReference type="Pfam" id="PF26131">
    <property type="entry name" value="PAS-like"/>
    <property type="match status" value="1"/>
</dbReference>
<organism evidence="7 8">
    <name type="scientific">Ramalina farinacea</name>
    <dbReference type="NCBI Taxonomy" id="258253"/>
    <lineage>
        <taxon>Eukaryota</taxon>
        <taxon>Fungi</taxon>
        <taxon>Dikarya</taxon>
        <taxon>Ascomycota</taxon>
        <taxon>Pezizomycotina</taxon>
        <taxon>Lecanoromycetes</taxon>
        <taxon>OSLEUM clade</taxon>
        <taxon>Lecanoromycetidae</taxon>
        <taxon>Lecanorales</taxon>
        <taxon>Lecanorineae</taxon>
        <taxon>Ramalinaceae</taxon>
        <taxon>Ramalina</taxon>
    </lineage>
</organism>
<feature type="compositionally biased region" description="Low complexity" evidence="3">
    <location>
        <begin position="203"/>
        <end position="213"/>
    </location>
</feature>
<evidence type="ECO:0000313" key="8">
    <source>
        <dbReference type="Proteomes" id="UP001161017"/>
    </source>
</evidence>
<protein>
    <submittedName>
        <fullName evidence="7">Uncharacterized protein</fullName>
    </submittedName>
</protein>